<comment type="caution">
    <text evidence="1">The sequence shown here is derived from an EMBL/GenBank/DDBJ whole genome shotgun (WGS) entry which is preliminary data.</text>
</comment>
<evidence type="ECO:0000313" key="1">
    <source>
        <dbReference type="EMBL" id="KAK8601514.1"/>
    </source>
</evidence>
<organism evidence="1 2">
    <name type="scientific">Hibiscus sabdariffa</name>
    <name type="common">roselle</name>
    <dbReference type="NCBI Taxonomy" id="183260"/>
    <lineage>
        <taxon>Eukaryota</taxon>
        <taxon>Viridiplantae</taxon>
        <taxon>Streptophyta</taxon>
        <taxon>Embryophyta</taxon>
        <taxon>Tracheophyta</taxon>
        <taxon>Spermatophyta</taxon>
        <taxon>Magnoliopsida</taxon>
        <taxon>eudicotyledons</taxon>
        <taxon>Gunneridae</taxon>
        <taxon>Pentapetalae</taxon>
        <taxon>rosids</taxon>
        <taxon>malvids</taxon>
        <taxon>Malvales</taxon>
        <taxon>Malvaceae</taxon>
        <taxon>Malvoideae</taxon>
        <taxon>Hibiscus</taxon>
    </lineage>
</organism>
<keyword evidence="2" id="KW-1185">Reference proteome</keyword>
<accession>A0ABR2GF13</accession>
<protein>
    <submittedName>
        <fullName evidence="1">Uncharacterized protein</fullName>
    </submittedName>
</protein>
<gene>
    <name evidence="1" type="ORF">V6N12_051344</name>
</gene>
<sequence>MIEMGSISSPLSLLIFLRFLKIWVRFWGSVVLKISYGFELMGVVDVGSNGFWNGIDLAGVGVFDEGADENDEGGELLVMYKDDESSMGLVFWVSKGFSYWLYLVMKVGDQNRELGLENKVDNRWPEVVLLMGRIVECLCPVMLRIPIDYSRSVTGQESKDAKESKTREGGKASLVKQNTLEKKAIRTQIWCSERIPKNKFEMNEMERFKIFGFI</sequence>
<dbReference type="Proteomes" id="UP001472677">
    <property type="component" value="Unassembled WGS sequence"/>
</dbReference>
<evidence type="ECO:0000313" key="2">
    <source>
        <dbReference type="Proteomes" id="UP001472677"/>
    </source>
</evidence>
<reference evidence="1 2" key="1">
    <citation type="journal article" date="2024" name="G3 (Bethesda)">
        <title>Genome assembly of Hibiscus sabdariffa L. provides insights into metabolisms of medicinal natural products.</title>
        <authorList>
            <person name="Kim T."/>
        </authorList>
    </citation>
    <scope>NUCLEOTIDE SEQUENCE [LARGE SCALE GENOMIC DNA]</scope>
    <source>
        <strain evidence="1">TK-2024</strain>
        <tissue evidence="1">Old leaves</tissue>
    </source>
</reference>
<dbReference type="EMBL" id="JBBPBM010000001">
    <property type="protein sequence ID" value="KAK8601514.1"/>
    <property type="molecule type" value="Genomic_DNA"/>
</dbReference>
<name>A0ABR2GF13_9ROSI</name>
<proteinExistence type="predicted"/>